<reference evidence="1 2" key="1">
    <citation type="journal article" date="2020" name="Cell">
        <title>Large-Scale Comparative Analyses of Tick Genomes Elucidate Their Genetic Diversity and Vector Capacities.</title>
        <authorList>
            <consortium name="Tick Genome and Microbiome Consortium (TIGMIC)"/>
            <person name="Jia N."/>
            <person name="Wang J."/>
            <person name="Shi W."/>
            <person name="Du L."/>
            <person name="Sun Y."/>
            <person name="Zhan W."/>
            <person name="Jiang J.F."/>
            <person name="Wang Q."/>
            <person name="Zhang B."/>
            <person name="Ji P."/>
            <person name="Bell-Sakyi L."/>
            <person name="Cui X.M."/>
            <person name="Yuan T.T."/>
            <person name="Jiang B.G."/>
            <person name="Yang W.F."/>
            <person name="Lam T.T."/>
            <person name="Chang Q.C."/>
            <person name="Ding S.J."/>
            <person name="Wang X.J."/>
            <person name="Zhu J.G."/>
            <person name="Ruan X.D."/>
            <person name="Zhao L."/>
            <person name="Wei J.T."/>
            <person name="Ye R.Z."/>
            <person name="Que T.C."/>
            <person name="Du C.H."/>
            <person name="Zhou Y.H."/>
            <person name="Cheng J.X."/>
            <person name="Dai P.F."/>
            <person name="Guo W.B."/>
            <person name="Han X.H."/>
            <person name="Huang E.J."/>
            <person name="Li L.F."/>
            <person name="Wei W."/>
            <person name="Gao Y.C."/>
            <person name="Liu J.Z."/>
            <person name="Shao H.Z."/>
            <person name="Wang X."/>
            <person name="Wang C.C."/>
            <person name="Yang T.C."/>
            <person name="Huo Q.B."/>
            <person name="Li W."/>
            <person name="Chen H.Y."/>
            <person name="Chen S.E."/>
            <person name="Zhou L.G."/>
            <person name="Ni X.B."/>
            <person name="Tian J.H."/>
            <person name="Sheng Y."/>
            <person name="Liu T."/>
            <person name="Pan Y.S."/>
            <person name="Xia L.Y."/>
            <person name="Li J."/>
            <person name="Zhao F."/>
            <person name="Cao W.C."/>
        </authorList>
    </citation>
    <scope>NUCLEOTIDE SEQUENCE [LARGE SCALE GENOMIC DNA]</scope>
    <source>
        <strain evidence="1">Iper-2018</strain>
    </source>
</reference>
<gene>
    <name evidence="1" type="ORF">HPB47_004799</name>
</gene>
<accession>A0AC60PFH8</accession>
<dbReference type="Proteomes" id="UP000805193">
    <property type="component" value="Unassembled WGS sequence"/>
</dbReference>
<organism evidence="1 2">
    <name type="scientific">Ixodes persulcatus</name>
    <name type="common">Taiga tick</name>
    <dbReference type="NCBI Taxonomy" id="34615"/>
    <lineage>
        <taxon>Eukaryota</taxon>
        <taxon>Metazoa</taxon>
        <taxon>Ecdysozoa</taxon>
        <taxon>Arthropoda</taxon>
        <taxon>Chelicerata</taxon>
        <taxon>Arachnida</taxon>
        <taxon>Acari</taxon>
        <taxon>Parasitiformes</taxon>
        <taxon>Ixodida</taxon>
        <taxon>Ixodoidea</taxon>
        <taxon>Ixodidae</taxon>
        <taxon>Ixodinae</taxon>
        <taxon>Ixodes</taxon>
    </lineage>
</organism>
<protein>
    <submittedName>
        <fullName evidence="1">Uncharacterized protein</fullName>
    </submittedName>
</protein>
<sequence length="122" mass="12765">MATGNSALTDLVLLADVATATGLAERNATAVTAAPSPDTPTVSPVVSMPQNTEMSRRRVQFLVKLDFQPSIAPGGLSQLGHNHSPSTAHHSMAGQSQGGQAHCSRTPLPRRPPPSRSRHSLL</sequence>
<name>A0AC60PFH8_IXOPE</name>
<evidence type="ECO:0000313" key="1">
    <source>
        <dbReference type="EMBL" id="KAG0418451.1"/>
    </source>
</evidence>
<keyword evidence="2" id="KW-1185">Reference proteome</keyword>
<proteinExistence type="predicted"/>
<dbReference type="EMBL" id="JABSTQ010010735">
    <property type="protein sequence ID" value="KAG0418451.1"/>
    <property type="molecule type" value="Genomic_DNA"/>
</dbReference>
<comment type="caution">
    <text evidence="1">The sequence shown here is derived from an EMBL/GenBank/DDBJ whole genome shotgun (WGS) entry which is preliminary data.</text>
</comment>
<evidence type="ECO:0000313" key="2">
    <source>
        <dbReference type="Proteomes" id="UP000805193"/>
    </source>
</evidence>